<dbReference type="CDD" id="cd12797">
    <property type="entry name" value="M23_peptidase"/>
    <property type="match status" value="1"/>
</dbReference>
<feature type="chain" id="PRO_5012725900" evidence="2">
    <location>
        <begin position="20"/>
        <end position="343"/>
    </location>
</feature>
<evidence type="ECO:0000313" key="4">
    <source>
        <dbReference type="EMBL" id="SHJ91778.1"/>
    </source>
</evidence>
<dbReference type="InterPro" id="IPR011055">
    <property type="entry name" value="Dup_hybrid_motif"/>
</dbReference>
<dbReference type="STRING" id="1123071.SAMN02745181_2767"/>
<accession>A0A1M6N7Q9</accession>
<feature type="signal peptide" evidence="2">
    <location>
        <begin position="1"/>
        <end position="19"/>
    </location>
</feature>
<dbReference type="RefSeq" id="WP_143184350.1">
    <property type="nucleotide sequence ID" value="NZ_FQYR01000005.1"/>
</dbReference>
<dbReference type="OrthoDB" id="186635at2"/>
<evidence type="ECO:0000313" key="5">
    <source>
        <dbReference type="Proteomes" id="UP000184510"/>
    </source>
</evidence>
<organism evidence="4 5">
    <name type="scientific">Rubritalea squalenifaciens DSM 18772</name>
    <dbReference type="NCBI Taxonomy" id="1123071"/>
    <lineage>
        <taxon>Bacteria</taxon>
        <taxon>Pseudomonadati</taxon>
        <taxon>Verrucomicrobiota</taxon>
        <taxon>Verrucomicrobiia</taxon>
        <taxon>Verrucomicrobiales</taxon>
        <taxon>Rubritaleaceae</taxon>
        <taxon>Rubritalea</taxon>
    </lineage>
</organism>
<protein>
    <submittedName>
        <fullName evidence="4">Peptidase family M23</fullName>
    </submittedName>
</protein>
<dbReference type="Pfam" id="PF01551">
    <property type="entry name" value="Peptidase_M23"/>
    <property type="match status" value="1"/>
</dbReference>
<evidence type="ECO:0000259" key="3">
    <source>
        <dbReference type="Pfam" id="PF01551"/>
    </source>
</evidence>
<evidence type="ECO:0000256" key="1">
    <source>
        <dbReference type="ARBA" id="ARBA00022729"/>
    </source>
</evidence>
<gene>
    <name evidence="4" type="ORF">SAMN02745181_2767</name>
</gene>
<dbReference type="Proteomes" id="UP000184510">
    <property type="component" value="Unassembled WGS sequence"/>
</dbReference>
<sequence length="343" mass="38405">MRYLTKVLLLLALIVPLKAEQPLGLKLPTANDKIFSANPEQFYMYTTRNFEGVSSKPWTAGQYGYVRNLKRTDEGVIATRFHEGIDIRPVKRDKAGRPLDLVNAIADGKVVHTSKVSGHSNYGKYIVVEHDWGSGPFYSLYAHLNDITCKVGQKVHSGMPIGKMGYTGAGINRERAHLHLELNVMTHTEYPKWHAQYFKSKNYHDKFNGLNMNGLNIAELYIRHQRNPNLSLISFIQKVPVYFKVTVPRRGALDIAKRYPWIRIGNHHGISAAWEISFSSSGFPLAVTPSNRAVIRPTVTYVKPTKSSHSYHTKGILTGTGSQASLTSVGERVIALISGSFIE</sequence>
<dbReference type="Gene3D" id="2.70.70.10">
    <property type="entry name" value="Glucose Permease (Domain IIA)"/>
    <property type="match status" value="1"/>
</dbReference>
<dbReference type="PANTHER" id="PTHR21666">
    <property type="entry name" value="PEPTIDASE-RELATED"/>
    <property type="match status" value="1"/>
</dbReference>
<reference evidence="4 5" key="1">
    <citation type="submission" date="2016-11" db="EMBL/GenBank/DDBJ databases">
        <authorList>
            <person name="Jaros S."/>
            <person name="Januszkiewicz K."/>
            <person name="Wedrychowicz H."/>
        </authorList>
    </citation>
    <scope>NUCLEOTIDE SEQUENCE [LARGE SCALE GENOMIC DNA]</scope>
    <source>
        <strain evidence="4 5">DSM 18772</strain>
    </source>
</reference>
<evidence type="ECO:0000256" key="2">
    <source>
        <dbReference type="SAM" id="SignalP"/>
    </source>
</evidence>
<dbReference type="InParanoid" id="A0A1M6N7Q9"/>
<dbReference type="EMBL" id="FQYR01000005">
    <property type="protein sequence ID" value="SHJ91778.1"/>
    <property type="molecule type" value="Genomic_DNA"/>
</dbReference>
<dbReference type="PANTHER" id="PTHR21666:SF289">
    <property type="entry name" value="L-ALA--D-GLU ENDOPEPTIDASE"/>
    <property type="match status" value="1"/>
</dbReference>
<dbReference type="InterPro" id="IPR050570">
    <property type="entry name" value="Cell_wall_metabolism_enzyme"/>
</dbReference>
<dbReference type="AlphaFoldDB" id="A0A1M6N7Q9"/>
<keyword evidence="5" id="KW-1185">Reference proteome</keyword>
<dbReference type="SUPFAM" id="SSF51261">
    <property type="entry name" value="Duplicated hybrid motif"/>
    <property type="match status" value="1"/>
</dbReference>
<proteinExistence type="predicted"/>
<keyword evidence="1 2" id="KW-0732">Signal</keyword>
<feature type="domain" description="M23ase beta-sheet core" evidence="3">
    <location>
        <begin position="80"/>
        <end position="184"/>
    </location>
</feature>
<name>A0A1M6N7Q9_9BACT</name>
<dbReference type="InterPro" id="IPR016047">
    <property type="entry name" value="M23ase_b-sheet_dom"/>
</dbReference>
<dbReference type="GO" id="GO:0004222">
    <property type="term" value="F:metalloendopeptidase activity"/>
    <property type="evidence" value="ECO:0007669"/>
    <property type="project" value="TreeGrafter"/>
</dbReference>